<dbReference type="Proteomes" id="UP000602198">
    <property type="component" value="Unassembled WGS sequence"/>
</dbReference>
<proteinExistence type="predicted"/>
<evidence type="ECO:0000256" key="1">
    <source>
        <dbReference type="SAM" id="Coils"/>
    </source>
</evidence>
<protein>
    <submittedName>
        <fullName evidence="2">Uncharacterized protein</fullName>
    </submittedName>
</protein>
<sequence length="177" mass="19020">MAGGLWSERGGVDVEAAMVSWREELARREAAAAEQVEKLRQQIAELTEQLEVAEQLLSRLAITRETMAEILIDADEPASMSNSRSPIGATLVPQRMPGMDAATALPDDYGEIMAVLAEADHGLRAGQVAAELGIPAIDRSKVEGLRSKLKRLVARDWLDQEPAGVFTIANDSGVVGD</sequence>
<evidence type="ECO:0000313" key="2">
    <source>
        <dbReference type="EMBL" id="MBL1080110.1"/>
    </source>
</evidence>
<feature type="coiled-coil region" evidence="1">
    <location>
        <begin position="22"/>
        <end position="63"/>
    </location>
</feature>
<keyword evidence="1" id="KW-0175">Coiled coil</keyword>
<keyword evidence="3" id="KW-1185">Reference proteome</keyword>
<comment type="caution">
    <text evidence="2">The sequence shown here is derived from an EMBL/GenBank/DDBJ whole genome shotgun (WGS) entry which is preliminary data.</text>
</comment>
<reference evidence="2 3" key="1">
    <citation type="submission" date="2021-01" db="EMBL/GenBank/DDBJ databases">
        <title>WGS of actinomycetes isolated from Thailand.</title>
        <authorList>
            <person name="Thawai C."/>
        </authorList>
    </citation>
    <scope>NUCLEOTIDE SEQUENCE [LARGE SCALE GENOMIC DNA]</scope>
    <source>
        <strain evidence="2 3">LPG 2</strain>
    </source>
</reference>
<name>A0ABS1MJ83_9NOCA</name>
<accession>A0ABS1MJ83</accession>
<dbReference type="RefSeq" id="WP_201958286.1">
    <property type="nucleotide sequence ID" value="NZ_JAERRJ010000024.1"/>
</dbReference>
<dbReference type="EMBL" id="JAERRJ010000024">
    <property type="protein sequence ID" value="MBL1080110.1"/>
    <property type="molecule type" value="Genomic_DNA"/>
</dbReference>
<organism evidence="2 3">
    <name type="scientific">Nocardia acididurans</name>
    <dbReference type="NCBI Taxonomy" id="2802282"/>
    <lineage>
        <taxon>Bacteria</taxon>
        <taxon>Bacillati</taxon>
        <taxon>Actinomycetota</taxon>
        <taxon>Actinomycetes</taxon>
        <taxon>Mycobacteriales</taxon>
        <taxon>Nocardiaceae</taxon>
        <taxon>Nocardia</taxon>
    </lineage>
</organism>
<evidence type="ECO:0000313" key="3">
    <source>
        <dbReference type="Proteomes" id="UP000602198"/>
    </source>
</evidence>
<gene>
    <name evidence="2" type="ORF">JK358_37520</name>
</gene>